<protein>
    <recommendedName>
        <fullName evidence="3">Sigma-70, region 4</fullName>
    </recommendedName>
</protein>
<sequence>MGSEEHNEADEAGELHAEIVRMKARELRADQRRMALIYDARGWTTDRICHALDIDRDTLAQIRAVDGRLVCTECAFRRHDYCDLHYADGVRTVRCECHCRSGVCS</sequence>
<organism evidence="1 2">
    <name type="scientific">Microbacterium jejuense</name>
    <dbReference type="NCBI Taxonomy" id="1263637"/>
    <lineage>
        <taxon>Bacteria</taxon>
        <taxon>Bacillati</taxon>
        <taxon>Actinomycetota</taxon>
        <taxon>Actinomycetes</taxon>
        <taxon>Micrococcales</taxon>
        <taxon>Microbacteriaceae</taxon>
        <taxon>Microbacterium</taxon>
    </lineage>
</organism>
<reference evidence="1 2" key="1">
    <citation type="journal article" date="2021" name="MBio">
        <title>Poor Competitiveness of Bradyrhizobium in Pigeon Pea Root Colonization in Indian Soils.</title>
        <authorList>
            <person name="Chalasani D."/>
            <person name="Basu A."/>
            <person name="Pullabhotla S.V.S.R.N."/>
            <person name="Jorrin B."/>
            <person name="Neal A.L."/>
            <person name="Poole P.S."/>
            <person name="Podile A.R."/>
            <person name="Tkacz A."/>
        </authorList>
    </citation>
    <scope>NUCLEOTIDE SEQUENCE [LARGE SCALE GENOMIC DNA]</scope>
    <source>
        <strain evidence="1 2">HU14</strain>
    </source>
</reference>
<dbReference type="Proteomes" id="UP001196843">
    <property type="component" value="Unassembled WGS sequence"/>
</dbReference>
<name>A0ABS7HJJ3_9MICO</name>
<evidence type="ECO:0000313" key="2">
    <source>
        <dbReference type="Proteomes" id="UP001196843"/>
    </source>
</evidence>
<evidence type="ECO:0000313" key="1">
    <source>
        <dbReference type="EMBL" id="MBW9093121.1"/>
    </source>
</evidence>
<dbReference type="EMBL" id="JAEUAW010000003">
    <property type="protein sequence ID" value="MBW9093121.1"/>
    <property type="molecule type" value="Genomic_DNA"/>
</dbReference>
<comment type="caution">
    <text evidence="1">The sequence shown here is derived from an EMBL/GenBank/DDBJ whole genome shotgun (WGS) entry which is preliminary data.</text>
</comment>
<gene>
    <name evidence="1" type="ORF">JNB62_05450</name>
</gene>
<dbReference type="RefSeq" id="WP_220299843.1">
    <property type="nucleotide sequence ID" value="NZ_JAEUAW010000003.1"/>
</dbReference>
<accession>A0ABS7HJJ3</accession>
<evidence type="ECO:0008006" key="3">
    <source>
        <dbReference type="Google" id="ProtNLM"/>
    </source>
</evidence>
<proteinExistence type="predicted"/>
<keyword evidence="2" id="KW-1185">Reference proteome</keyword>